<proteinExistence type="predicted"/>
<dbReference type="GO" id="GO:0006777">
    <property type="term" value="P:Mo-molybdopterin cofactor biosynthetic process"/>
    <property type="evidence" value="ECO:0007669"/>
    <property type="project" value="UniProtKB-KW"/>
</dbReference>
<keyword evidence="7" id="KW-0501">Molybdenum cofactor biosynthesis</keyword>
<comment type="caution">
    <text evidence="9">The sequence shown here is derived from an EMBL/GenBank/DDBJ whole genome shotgun (WGS) entry which is preliminary data.</text>
</comment>
<dbReference type="Pfam" id="PF12804">
    <property type="entry name" value="NTP_transf_3"/>
    <property type="match status" value="1"/>
</dbReference>
<dbReference type="CDD" id="cd02503">
    <property type="entry name" value="MobA"/>
    <property type="match status" value="1"/>
</dbReference>
<keyword evidence="6" id="KW-0342">GTP-binding</keyword>
<reference evidence="9 10" key="1">
    <citation type="submission" date="2021-05" db="EMBL/GenBank/DDBJ databases">
        <title>A Polyphasic approach of four new species of the genus Ohtaekwangia: Ohtaekwangia histidinii sp. nov., Ohtaekwangia cretensis sp. nov., Ohtaekwangia indiensis sp. nov., Ohtaekwangia reichenbachii sp. nov. from diverse environment.</title>
        <authorList>
            <person name="Octaviana S."/>
        </authorList>
    </citation>
    <scope>NUCLEOTIDE SEQUENCE [LARGE SCALE GENOMIC DNA]</scope>
    <source>
        <strain evidence="9 10">PWU4</strain>
    </source>
</reference>
<dbReference type="AlphaFoldDB" id="A0AAP2GHZ5"/>
<gene>
    <name evidence="9" type="ORF">KK083_06905</name>
</gene>
<evidence type="ECO:0000259" key="8">
    <source>
        <dbReference type="Pfam" id="PF12804"/>
    </source>
</evidence>
<evidence type="ECO:0000256" key="7">
    <source>
        <dbReference type="ARBA" id="ARBA00023150"/>
    </source>
</evidence>
<keyword evidence="2" id="KW-0808">Transferase</keyword>
<dbReference type="Proteomes" id="UP001319200">
    <property type="component" value="Unassembled WGS sequence"/>
</dbReference>
<dbReference type="EMBL" id="JAHESF010000005">
    <property type="protein sequence ID" value="MBT1696594.1"/>
    <property type="molecule type" value="Genomic_DNA"/>
</dbReference>
<dbReference type="InterPro" id="IPR013482">
    <property type="entry name" value="Molybde_CF_guanTrfase"/>
</dbReference>
<keyword evidence="3" id="KW-0479">Metal-binding</keyword>
<dbReference type="GO" id="GO:0046872">
    <property type="term" value="F:metal ion binding"/>
    <property type="evidence" value="ECO:0007669"/>
    <property type="project" value="UniProtKB-KW"/>
</dbReference>
<keyword evidence="9" id="KW-0548">Nucleotidyltransferase</keyword>
<organism evidence="9 10">
    <name type="scientific">Chryseosolibacter histidini</name>
    <dbReference type="NCBI Taxonomy" id="2782349"/>
    <lineage>
        <taxon>Bacteria</taxon>
        <taxon>Pseudomonadati</taxon>
        <taxon>Bacteroidota</taxon>
        <taxon>Cytophagia</taxon>
        <taxon>Cytophagales</taxon>
        <taxon>Chryseotaleaceae</taxon>
        <taxon>Chryseosolibacter</taxon>
    </lineage>
</organism>
<dbReference type="Gene3D" id="3.90.550.10">
    <property type="entry name" value="Spore Coat Polysaccharide Biosynthesis Protein SpsA, Chain A"/>
    <property type="match status" value="1"/>
</dbReference>
<dbReference type="SUPFAM" id="SSF53448">
    <property type="entry name" value="Nucleotide-diphospho-sugar transferases"/>
    <property type="match status" value="1"/>
</dbReference>
<evidence type="ECO:0000256" key="4">
    <source>
        <dbReference type="ARBA" id="ARBA00022741"/>
    </source>
</evidence>
<keyword evidence="1" id="KW-0963">Cytoplasm</keyword>
<dbReference type="PANTHER" id="PTHR19136:SF81">
    <property type="entry name" value="MOLYBDENUM COFACTOR GUANYLYLTRANSFERASE"/>
    <property type="match status" value="1"/>
</dbReference>
<sequence length="187" mass="20953">MDIASNLYGLVLSGGKSSRMGMDKGLISYHGKPQREHLFDLLSRCCARVFTSCNAEQQVPENLNPIVDQFDLQSPLNGILTAFKKFPDKAWLTVAVDMPYVDDHVLNTLIAHRDSNKVATCFYNASEKLPDPLLTIWEPAAYPLLLKFTEQGRISPRDFLSTHHAHMIHPPNDKTLLNINTPGDIPL</sequence>
<keyword evidence="5" id="KW-0460">Magnesium</keyword>
<evidence type="ECO:0000313" key="9">
    <source>
        <dbReference type="EMBL" id="MBT1696594.1"/>
    </source>
</evidence>
<evidence type="ECO:0000256" key="5">
    <source>
        <dbReference type="ARBA" id="ARBA00022842"/>
    </source>
</evidence>
<evidence type="ECO:0000256" key="2">
    <source>
        <dbReference type="ARBA" id="ARBA00022679"/>
    </source>
</evidence>
<evidence type="ECO:0000256" key="6">
    <source>
        <dbReference type="ARBA" id="ARBA00023134"/>
    </source>
</evidence>
<name>A0AAP2GHZ5_9BACT</name>
<feature type="domain" description="MobA-like NTP transferase" evidence="8">
    <location>
        <begin position="9"/>
        <end position="163"/>
    </location>
</feature>
<evidence type="ECO:0000256" key="3">
    <source>
        <dbReference type="ARBA" id="ARBA00022723"/>
    </source>
</evidence>
<protein>
    <submittedName>
        <fullName evidence="9">Molybdenum cofactor guanylyltransferase</fullName>
    </submittedName>
</protein>
<dbReference type="PANTHER" id="PTHR19136">
    <property type="entry name" value="MOLYBDENUM COFACTOR GUANYLYLTRANSFERASE"/>
    <property type="match status" value="1"/>
</dbReference>
<keyword evidence="4" id="KW-0547">Nucleotide-binding</keyword>
<accession>A0AAP2GHZ5</accession>
<evidence type="ECO:0000313" key="10">
    <source>
        <dbReference type="Proteomes" id="UP001319200"/>
    </source>
</evidence>
<dbReference type="InterPro" id="IPR025877">
    <property type="entry name" value="MobA-like_NTP_Trfase"/>
</dbReference>
<dbReference type="RefSeq" id="WP_254161874.1">
    <property type="nucleotide sequence ID" value="NZ_JAHESF010000005.1"/>
</dbReference>
<dbReference type="GO" id="GO:0016779">
    <property type="term" value="F:nucleotidyltransferase activity"/>
    <property type="evidence" value="ECO:0007669"/>
    <property type="project" value="UniProtKB-KW"/>
</dbReference>
<evidence type="ECO:0000256" key="1">
    <source>
        <dbReference type="ARBA" id="ARBA00022490"/>
    </source>
</evidence>
<dbReference type="InterPro" id="IPR029044">
    <property type="entry name" value="Nucleotide-diphossugar_trans"/>
</dbReference>
<keyword evidence="10" id="KW-1185">Reference proteome</keyword>
<dbReference type="GO" id="GO:0005525">
    <property type="term" value="F:GTP binding"/>
    <property type="evidence" value="ECO:0007669"/>
    <property type="project" value="UniProtKB-KW"/>
</dbReference>